<accession>A0A7W4DCK5</accession>
<proteinExistence type="predicted"/>
<evidence type="ECO:0000313" key="3">
    <source>
        <dbReference type="Proteomes" id="UP000581189"/>
    </source>
</evidence>
<dbReference type="AlphaFoldDB" id="A0A7W4DCK5"/>
<sequence>MIKQLLALGLLIASGAVLAQPDSHCITNELERDIVNAALALEIGKCHLATATNDANGLPALEYAHSWFLQAKALGAADAQEQLDTTYARLQLAAGAQ</sequence>
<evidence type="ECO:0000313" key="2">
    <source>
        <dbReference type="EMBL" id="MBB1520053.1"/>
    </source>
</evidence>
<keyword evidence="1" id="KW-0732">Signal</keyword>
<name>A0A7W4DCK5_9GAMM</name>
<keyword evidence="3" id="KW-1185">Reference proteome</keyword>
<feature type="chain" id="PRO_5031523212" description="Sel1 repeat-containing protein" evidence="1">
    <location>
        <begin position="20"/>
        <end position="97"/>
    </location>
</feature>
<feature type="signal peptide" evidence="1">
    <location>
        <begin position="1"/>
        <end position="19"/>
    </location>
</feature>
<protein>
    <recommendedName>
        <fullName evidence="4">Sel1 repeat-containing protein</fullName>
    </recommendedName>
</protein>
<dbReference type="EMBL" id="JACJFN010000003">
    <property type="protein sequence ID" value="MBB1520053.1"/>
    <property type="molecule type" value="Genomic_DNA"/>
</dbReference>
<reference evidence="2 3" key="1">
    <citation type="submission" date="2020-08" db="EMBL/GenBank/DDBJ databases">
        <authorList>
            <person name="Kim C.M."/>
        </authorList>
    </citation>
    <scope>NUCLEOTIDE SEQUENCE [LARGE SCALE GENOMIC DNA]</scope>
    <source>
        <strain evidence="2 3">SR9</strain>
    </source>
</reference>
<evidence type="ECO:0000256" key="1">
    <source>
        <dbReference type="SAM" id="SignalP"/>
    </source>
</evidence>
<evidence type="ECO:0008006" key="4">
    <source>
        <dbReference type="Google" id="ProtNLM"/>
    </source>
</evidence>
<organism evidence="2 3">
    <name type="scientific">Aquipseudomonas guryensis</name>
    <dbReference type="NCBI Taxonomy" id="2759165"/>
    <lineage>
        <taxon>Bacteria</taxon>
        <taxon>Pseudomonadati</taxon>
        <taxon>Pseudomonadota</taxon>
        <taxon>Gammaproteobacteria</taxon>
        <taxon>Pseudomonadales</taxon>
        <taxon>Pseudomonadaceae</taxon>
        <taxon>Aquipseudomonas</taxon>
    </lineage>
</organism>
<dbReference type="RefSeq" id="WP_182834065.1">
    <property type="nucleotide sequence ID" value="NZ_JACJFN010000003.1"/>
</dbReference>
<comment type="caution">
    <text evidence="2">The sequence shown here is derived from an EMBL/GenBank/DDBJ whole genome shotgun (WGS) entry which is preliminary data.</text>
</comment>
<gene>
    <name evidence="2" type="ORF">H3H45_12445</name>
</gene>
<dbReference type="Proteomes" id="UP000581189">
    <property type="component" value="Unassembled WGS sequence"/>
</dbReference>